<evidence type="ECO:0000313" key="2">
    <source>
        <dbReference type="Proteomes" id="UP000539372"/>
    </source>
</evidence>
<dbReference type="Proteomes" id="UP000539372">
    <property type="component" value="Unassembled WGS sequence"/>
</dbReference>
<dbReference type="EMBL" id="JABBNT010000002">
    <property type="protein sequence ID" value="NMM44043.1"/>
    <property type="molecule type" value="Genomic_DNA"/>
</dbReference>
<accession>A0A7Y0DYW4</accession>
<sequence>MTVPVVKSTLDVALWFFDQGRREDLHVPAQKLQRLLWIAQALYAAETHGRMLMPAVFIAEETGPTEPTVFHIFEDSRPPIAINKMVPEAENFLHRIWRKYGHHSAEYLNRMMAHSDVYRRAWRKEPGTVIPFNAIVDHFTKKPSADSQVKTQDGRILRKWVPTAKPVARRG</sequence>
<dbReference type="AlphaFoldDB" id="A0A7Y0DYW4"/>
<protein>
    <recommendedName>
        <fullName evidence="3">Antitoxin SocA-like Panacea domain-containing protein</fullName>
    </recommendedName>
</protein>
<gene>
    <name evidence="1" type="ORF">HH303_06115</name>
</gene>
<name>A0A7Y0DYW4_9PROT</name>
<reference evidence="1 2" key="1">
    <citation type="submission" date="2020-04" db="EMBL/GenBank/DDBJ databases">
        <title>Rhodospirillaceae bacterium KN72 isolated from deep sea.</title>
        <authorList>
            <person name="Zhang D.-C."/>
        </authorList>
    </citation>
    <scope>NUCLEOTIDE SEQUENCE [LARGE SCALE GENOMIC DNA]</scope>
    <source>
        <strain evidence="1 2">KN72</strain>
    </source>
</reference>
<keyword evidence="2" id="KW-1185">Reference proteome</keyword>
<evidence type="ECO:0008006" key="3">
    <source>
        <dbReference type="Google" id="ProtNLM"/>
    </source>
</evidence>
<comment type="caution">
    <text evidence="1">The sequence shown here is derived from an EMBL/GenBank/DDBJ whole genome shotgun (WGS) entry which is preliminary data.</text>
</comment>
<proteinExistence type="predicted"/>
<dbReference type="RefSeq" id="WP_169624354.1">
    <property type="nucleotide sequence ID" value="NZ_JABBNT010000002.1"/>
</dbReference>
<evidence type="ECO:0000313" key="1">
    <source>
        <dbReference type="EMBL" id="NMM44043.1"/>
    </source>
</evidence>
<organism evidence="1 2">
    <name type="scientific">Pacificispira spongiicola</name>
    <dbReference type="NCBI Taxonomy" id="2729598"/>
    <lineage>
        <taxon>Bacteria</taxon>
        <taxon>Pseudomonadati</taxon>
        <taxon>Pseudomonadota</taxon>
        <taxon>Alphaproteobacteria</taxon>
        <taxon>Rhodospirillales</taxon>
        <taxon>Rhodospirillaceae</taxon>
        <taxon>Pacificispira</taxon>
    </lineage>
</organism>